<feature type="transmembrane region" description="Helical" evidence="1">
    <location>
        <begin position="116"/>
        <end position="135"/>
    </location>
</feature>
<reference evidence="3" key="1">
    <citation type="journal article" date="2013" name="Nature">
        <title>Pan genome of the phytoplankton Emiliania underpins its global distribution.</title>
        <authorList>
            <person name="Read B.A."/>
            <person name="Kegel J."/>
            <person name="Klute M.J."/>
            <person name="Kuo A."/>
            <person name="Lefebvre S.C."/>
            <person name="Maumus F."/>
            <person name="Mayer C."/>
            <person name="Miller J."/>
            <person name="Monier A."/>
            <person name="Salamov A."/>
            <person name="Young J."/>
            <person name="Aguilar M."/>
            <person name="Claverie J.M."/>
            <person name="Frickenhaus S."/>
            <person name="Gonzalez K."/>
            <person name="Herman E.K."/>
            <person name="Lin Y.C."/>
            <person name="Napier J."/>
            <person name="Ogata H."/>
            <person name="Sarno A.F."/>
            <person name="Shmutz J."/>
            <person name="Schroeder D."/>
            <person name="de Vargas C."/>
            <person name="Verret F."/>
            <person name="von Dassow P."/>
            <person name="Valentin K."/>
            <person name="Van de Peer Y."/>
            <person name="Wheeler G."/>
            <person name="Dacks J.B."/>
            <person name="Delwiche C.F."/>
            <person name="Dyhrman S.T."/>
            <person name="Glockner G."/>
            <person name="John U."/>
            <person name="Richards T."/>
            <person name="Worden A.Z."/>
            <person name="Zhang X."/>
            <person name="Grigoriev I.V."/>
            <person name="Allen A.E."/>
            <person name="Bidle K."/>
            <person name="Borodovsky M."/>
            <person name="Bowler C."/>
            <person name="Brownlee C."/>
            <person name="Cock J.M."/>
            <person name="Elias M."/>
            <person name="Gladyshev V.N."/>
            <person name="Groth M."/>
            <person name="Guda C."/>
            <person name="Hadaegh A."/>
            <person name="Iglesias-Rodriguez M.D."/>
            <person name="Jenkins J."/>
            <person name="Jones B.M."/>
            <person name="Lawson T."/>
            <person name="Leese F."/>
            <person name="Lindquist E."/>
            <person name="Lobanov A."/>
            <person name="Lomsadze A."/>
            <person name="Malik S.B."/>
            <person name="Marsh M.E."/>
            <person name="Mackinder L."/>
            <person name="Mock T."/>
            <person name="Mueller-Roeber B."/>
            <person name="Pagarete A."/>
            <person name="Parker M."/>
            <person name="Probert I."/>
            <person name="Quesneville H."/>
            <person name="Raines C."/>
            <person name="Rensing S.A."/>
            <person name="Riano-Pachon D.M."/>
            <person name="Richier S."/>
            <person name="Rokitta S."/>
            <person name="Shiraiwa Y."/>
            <person name="Soanes D.M."/>
            <person name="van der Giezen M."/>
            <person name="Wahlund T.M."/>
            <person name="Williams B."/>
            <person name="Wilson W."/>
            <person name="Wolfe G."/>
            <person name="Wurch L.L."/>
        </authorList>
    </citation>
    <scope>NUCLEOTIDE SEQUENCE</scope>
</reference>
<dbReference type="Proteomes" id="UP000013827">
    <property type="component" value="Unassembled WGS sequence"/>
</dbReference>
<keyword evidence="1" id="KW-0472">Membrane</keyword>
<evidence type="ECO:0000313" key="3">
    <source>
        <dbReference type="Proteomes" id="UP000013827"/>
    </source>
</evidence>
<proteinExistence type="predicted"/>
<sequence>MGIWTVKTAYDVEVYFDGLYRAHDKTEYPMLGYNYVSGVWQARHGRGAHTLLGERAFSEPSCTDEYLVNLTMYHPSLGLGTAIAKWARVGANSTAAAGSAAAAAGPGATALATPTAAAAGGVLLLAAAALAAAAWRKRGSAEAASKPVRASLV</sequence>
<evidence type="ECO:0000313" key="2">
    <source>
        <dbReference type="EnsemblProtists" id="EOD30443"/>
    </source>
</evidence>
<keyword evidence="3" id="KW-1185">Reference proteome</keyword>
<dbReference type="PaxDb" id="2903-EOD30443"/>
<dbReference type="AlphaFoldDB" id="A0A0D3K3V8"/>
<keyword evidence="1" id="KW-0812">Transmembrane</keyword>
<reference evidence="2" key="2">
    <citation type="submission" date="2024-10" db="UniProtKB">
        <authorList>
            <consortium name="EnsemblProtists"/>
        </authorList>
    </citation>
    <scope>IDENTIFICATION</scope>
</reference>
<protein>
    <submittedName>
        <fullName evidence="2">Uncharacterized protein</fullName>
    </submittedName>
</protein>
<dbReference type="EnsemblProtists" id="EOD30443">
    <property type="protein sequence ID" value="EOD30443"/>
    <property type="gene ID" value="EMIHUDRAFT_123143"/>
</dbReference>
<keyword evidence="1" id="KW-1133">Transmembrane helix</keyword>
<accession>A0A0D3K3V8</accession>
<name>A0A0D3K3V8_EMIH1</name>
<organism evidence="2 3">
    <name type="scientific">Emiliania huxleyi (strain CCMP1516)</name>
    <dbReference type="NCBI Taxonomy" id="280463"/>
    <lineage>
        <taxon>Eukaryota</taxon>
        <taxon>Haptista</taxon>
        <taxon>Haptophyta</taxon>
        <taxon>Prymnesiophyceae</taxon>
        <taxon>Isochrysidales</taxon>
        <taxon>Noelaerhabdaceae</taxon>
        <taxon>Emiliania</taxon>
    </lineage>
</organism>
<evidence type="ECO:0000256" key="1">
    <source>
        <dbReference type="SAM" id="Phobius"/>
    </source>
</evidence>